<evidence type="ECO:0000256" key="10">
    <source>
        <dbReference type="ARBA" id="ARBA00023136"/>
    </source>
</evidence>
<gene>
    <name evidence="23" type="primary">Cd22</name>
    <name evidence="23" type="ORF">PHOROB_LOCUS16329</name>
</gene>
<keyword evidence="3" id="KW-0597">Phosphoprotein</keyword>
<dbReference type="GO" id="GO:0005769">
    <property type="term" value="C:early endosome"/>
    <property type="evidence" value="ECO:0007669"/>
    <property type="project" value="TreeGrafter"/>
</dbReference>
<feature type="domain" description="Ig-like" evidence="22">
    <location>
        <begin position="327"/>
        <end position="410"/>
    </location>
</feature>
<dbReference type="GO" id="GO:0033691">
    <property type="term" value="F:sialic acid binding"/>
    <property type="evidence" value="ECO:0007669"/>
    <property type="project" value="TreeGrafter"/>
</dbReference>
<feature type="domain" description="Ig-like" evidence="22">
    <location>
        <begin position="590"/>
        <end position="673"/>
    </location>
</feature>
<dbReference type="GO" id="GO:0042113">
    <property type="term" value="P:B cell activation"/>
    <property type="evidence" value="ECO:0007669"/>
    <property type="project" value="TreeGrafter"/>
</dbReference>
<dbReference type="GO" id="GO:0050859">
    <property type="term" value="P:negative regulation of B cell receptor signaling pathway"/>
    <property type="evidence" value="ECO:0007669"/>
    <property type="project" value="TreeGrafter"/>
</dbReference>
<name>A0AAV0A960_PHORO</name>
<dbReference type="FunFam" id="2.60.40.10:FF:002011">
    <property type="entry name" value="B-cell receptor CD22"/>
    <property type="match status" value="1"/>
</dbReference>
<feature type="transmembrane region" description="Helical" evidence="20">
    <location>
        <begin position="685"/>
        <end position="703"/>
    </location>
</feature>
<evidence type="ECO:0000256" key="7">
    <source>
        <dbReference type="ARBA" id="ARBA00022737"/>
    </source>
</evidence>
<dbReference type="Proteomes" id="UP001152836">
    <property type="component" value="Unassembled WGS sequence"/>
</dbReference>
<comment type="subcellular location">
    <subcellularLocation>
        <location evidence="1">Cell membrane</location>
        <topology evidence="1">Single-pass type I membrane protein</topology>
    </subcellularLocation>
</comment>
<comment type="subunit">
    <text evidence="18">Predominantly monomer of isoform CD22-beta. Also found as heterodimer of isoform CD22-beta and a shorter isoform. Interacts with PTPN6/SHP-1, LYN, SYK, PIK3R1/PIK3R2 and PLCG1 upon phosphorylation. Interacts with GRB2, INPP5D and SHC1 upon phosphorylation. May form a complex with INPP5D/SHIP, GRB2 and SHC1.</text>
</comment>
<keyword evidence="24" id="KW-1185">Reference proteome</keyword>
<sequence length="843" mass="95009">MNIHCPWLLLTLGQVALFDSWTVHHPQTIFAWEGACVWIPCQYKRLNRQVNQVHKLEKVLLYQNYTFDNNSKDFKGIVLYNDTKMESSPSKHGRVTFHGDRKDNCTLEIHPIHANDSGQLGLRMVWGEDKWMEHVSLNISATPFPPYIMVPTEIQASQSVTLTCRLNFACFGYPVHLEWSLKKPETTTTSTTTTVKNVYTESNLTFHPEWMDHGKNVTCQVLHSTQVLSENTVRLDVKHIPQLTIEASSREVRTGDSVTMICRVTSSNPDYSKVSWVKDGHPLQEQELTLTLNNVTKDKSGKYRCRAFNDLGLGQSEEVALTVLFVPEPSKVHIYHPPAVEGQSVELICESLASPRATNYTWYHDKKEVPGETQEKLRIPEVSLRHAGIYSCLAENLLGPGLKGEEAELDVQYAPKLVTTVIENDTPIREGDSVTLACRYNSSNPKVTSYLWSHLDSGSQITSGVLRIEKVPWDFKSVSCAACNHWCSWASPVSLNVHYAPRDVKIRKSNPWISEIHAGQYVHLWCSSSGSHPAEVRYLWKKNGRFVQEGRDLNFSSISPEDSGSYKCMANNSIGETLSESWDLRVLYAPRRLRVSISPGDSVMEGKMATLSCVSDANPPILNYVWYDSSNRPMSFSGQKLTLEPLKVQHTGSYRCLGRNRLGESESPPSTLTVYYSPETIGKRAALGLGFCLAICILAIWGMKLHKKWKGNQSQQGFQENSSGQSFFVRNKKTRRNPLSEDPQPQGCHNPMMDDNVSYAILRFPETDTPRAGDARTSATLGPPNIDDTVTYSVIQKRHVDDYENVTPSCPEDDSIHYSELVQFGAGKRPEAKEEVEYVTLKH</sequence>
<dbReference type="RefSeq" id="XP_051063219.1">
    <property type="nucleotide sequence ID" value="XM_051207262.1"/>
</dbReference>
<dbReference type="GO" id="GO:0042609">
    <property type="term" value="F:CD4 receptor binding"/>
    <property type="evidence" value="ECO:0007669"/>
    <property type="project" value="TreeGrafter"/>
</dbReference>
<evidence type="ECO:0000256" key="14">
    <source>
        <dbReference type="ARBA" id="ARBA00038361"/>
    </source>
</evidence>
<feature type="region of interest" description="Disordered" evidence="19">
    <location>
        <begin position="714"/>
        <end position="751"/>
    </location>
</feature>
<dbReference type="AlphaFoldDB" id="A0AAV0A960"/>
<evidence type="ECO:0000256" key="13">
    <source>
        <dbReference type="ARBA" id="ARBA00023319"/>
    </source>
</evidence>
<evidence type="ECO:0000256" key="2">
    <source>
        <dbReference type="ARBA" id="ARBA00022475"/>
    </source>
</evidence>
<comment type="similarity">
    <text evidence="14">Belongs to the immunoglobulin superfamily. SIGLEC (sialic acid binding Ig-like lectin) family.</text>
</comment>
<evidence type="ECO:0000313" key="23">
    <source>
        <dbReference type="EMBL" id="CAH7362915.1"/>
    </source>
</evidence>
<feature type="chain" id="PRO_5043841074" description="B-cell receptor CD22" evidence="21">
    <location>
        <begin position="19"/>
        <end position="843"/>
    </location>
</feature>
<keyword evidence="12" id="KW-0325">Glycoprotein</keyword>
<evidence type="ECO:0000259" key="22">
    <source>
        <dbReference type="PROSITE" id="PS50835"/>
    </source>
</evidence>
<evidence type="ECO:0000256" key="21">
    <source>
        <dbReference type="SAM" id="SignalP"/>
    </source>
</evidence>
<feature type="domain" description="Ig-like" evidence="22">
    <location>
        <begin position="501"/>
        <end position="579"/>
    </location>
</feature>
<dbReference type="Pfam" id="PF13895">
    <property type="entry name" value="Ig_2"/>
    <property type="match status" value="2"/>
</dbReference>
<evidence type="ECO:0000256" key="4">
    <source>
        <dbReference type="ARBA" id="ARBA00022692"/>
    </source>
</evidence>
<dbReference type="EMBL" id="CALSGD010001620">
    <property type="protein sequence ID" value="CAH7362915.1"/>
    <property type="molecule type" value="Genomic_DNA"/>
</dbReference>
<dbReference type="GO" id="GO:0070062">
    <property type="term" value="C:extracellular exosome"/>
    <property type="evidence" value="ECO:0007669"/>
    <property type="project" value="TreeGrafter"/>
</dbReference>
<feature type="domain" description="Ig-like" evidence="22">
    <location>
        <begin position="145"/>
        <end position="234"/>
    </location>
</feature>
<dbReference type="SUPFAM" id="SSF48726">
    <property type="entry name" value="Immunoglobulin"/>
    <property type="match status" value="7"/>
</dbReference>
<evidence type="ECO:0000313" key="24">
    <source>
        <dbReference type="Proteomes" id="UP001152836"/>
    </source>
</evidence>
<organism evidence="23 24">
    <name type="scientific">Phodopus roborovskii</name>
    <name type="common">Roborovski's desert hamster</name>
    <name type="synonym">Cricetulus roborovskii</name>
    <dbReference type="NCBI Taxonomy" id="109678"/>
    <lineage>
        <taxon>Eukaryota</taxon>
        <taxon>Metazoa</taxon>
        <taxon>Chordata</taxon>
        <taxon>Craniata</taxon>
        <taxon>Vertebrata</taxon>
        <taxon>Euteleostomi</taxon>
        <taxon>Mammalia</taxon>
        <taxon>Eutheria</taxon>
        <taxon>Euarchontoglires</taxon>
        <taxon>Glires</taxon>
        <taxon>Rodentia</taxon>
        <taxon>Myomorpha</taxon>
        <taxon>Muroidea</taxon>
        <taxon>Cricetidae</taxon>
        <taxon>Cricetinae</taxon>
        <taxon>Phodopus</taxon>
    </lineage>
</organism>
<keyword evidence="2" id="KW-1003">Cell membrane</keyword>
<dbReference type="GO" id="GO:0009897">
    <property type="term" value="C:external side of plasma membrane"/>
    <property type="evidence" value="ECO:0007669"/>
    <property type="project" value="TreeGrafter"/>
</dbReference>
<keyword evidence="6" id="KW-0430">Lectin</keyword>
<dbReference type="GeneID" id="127238627"/>
<dbReference type="Pfam" id="PF08205">
    <property type="entry name" value="C2-set_2"/>
    <property type="match status" value="1"/>
</dbReference>
<keyword evidence="11" id="KW-1015">Disulfide bond</keyword>
<dbReference type="InterPro" id="IPR003598">
    <property type="entry name" value="Ig_sub2"/>
</dbReference>
<dbReference type="InterPro" id="IPR013162">
    <property type="entry name" value="CD80_C2-set"/>
</dbReference>
<evidence type="ECO:0000256" key="8">
    <source>
        <dbReference type="ARBA" id="ARBA00022889"/>
    </source>
</evidence>
<reference evidence="23" key="1">
    <citation type="submission" date="2022-06" db="EMBL/GenBank/DDBJ databases">
        <authorList>
            <person name="Andreotti S."/>
            <person name="Wyler E."/>
        </authorList>
    </citation>
    <scope>NUCLEOTIDE SEQUENCE</scope>
</reference>
<proteinExistence type="inferred from homology"/>
<evidence type="ECO:0000256" key="5">
    <source>
        <dbReference type="ARBA" id="ARBA00022729"/>
    </source>
</evidence>
<keyword evidence="9 20" id="KW-1133">Transmembrane helix</keyword>
<keyword evidence="7" id="KW-0677">Repeat</keyword>
<dbReference type="GO" id="GO:0007155">
    <property type="term" value="P:cell adhesion"/>
    <property type="evidence" value="ECO:0007669"/>
    <property type="project" value="UniProtKB-KW"/>
</dbReference>
<evidence type="ECO:0000256" key="20">
    <source>
        <dbReference type="SAM" id="Phobius"/>
    </source>
</evidence>
<dbReference type="SMART" id="SM00409">
    <property type="entry name" value="IG"/>
    <property type="match status" value="7"/>
</dbReference>
<evidence type="ECO:0000256" key="1">
    <source>
        <dbReference type="ARBA" id="ARBA00004251"/>
    </source>
</evidence>
<dbReference type="PANTHER" id="PTHR46958:SF1">
    <property type="entry name" value="B-CELL RECEPTOR CD22"/>
    <property type="match status" value="1"/>
</dbReference>
<dbReference type="GO" id="GO:0030888">
    <property type="term" value="P:regulation of B cell proliferation"/>
    <property type="evidence" value="ECO:0007669"/>
    <property type="project" value="TreeGrafter"/>
</dbReference>
<dbReference type="PANTHER" id="PTHR46958">
    <property type="entry name" value="B-CELL RECEPTOR CD22"/>
    <property type="match status" value="1"/>
</dbReference>
<feature type="domain" description="Ig-like" evidence="22">
    <location>
        <begin position="241"/>
        <end position="322"/>
    </location>
</feature>
<dbReference type="Gene3D" id="2.60.40.10">
    <property type="entry name" value="Immunoglobulins"/>
    <property type="match status" value="7"/>
</dbReference>
<evidence type="ECO:0000256" key="19">
    <source>
        <dbReference type="SAM" id="MobiDB-lite"/>
    </source>
</evidence>
<dbReference type="GO" id="GO:0030246">
    <property type="term" value="F:carbohydrate binding"/>
    <property type="evidence" value="ECO:0007669"/>
    <property type="project" value="UniProtKB-KW"/>
</dbReference>
<dbReference type="InterPro" id="IPR013783">
    <property type="entry name" value="Ig-like_fold"/>
</dbReference>
<feature type="compositionally biased region" description="Polar residues" evidence="19">
    <location>
        <begin position="714"/>
        <end position="728"/>
    </location>
</feature>
<dbReference type="CDD" id="cd00096">
    <property type="entry name" value="Ig"/>
    <property type="match status" value="3"/>
</dbReference>
<evidence type="ECO:0000256" key="11">
    <source>
        <dbReference type="ARBA" id="ARBA00023157"/>
    </source>
</evidence>
<keyword evidence="13" id="KW-0393">Immunoglobulin domain</keyword>
<evidence type="ECO:0000256" key="12">
    <source>
        <dbReference type="ARBA" id="ARBA00023180"/>
    </source>
</evidence>
<dbReference type="CTD" id="933"/>
<evidence type="ECO:0000256" key="3">
    <source>
        <dbReference type="ARBA" id="ARBA00022553"/>
    </source>
</evidence>
<dbReference type="GO" id="GO:0019903">
    <property type="term" value="F:protein phosphatase binding"/>
    <property type="evidence" value="ECO:0007669"/>
    <property type="project" value="TreeGrafter"/>
</dbReference>
<dbReference type="Pfam" id="PF13927">
    <property type="entry name" value="Ig_3"/>
    <property type="match status" value="2"/>
</dbReference>
<protein>
    <recommendedName>
        <fullName evidence="15">B-cell receptor CD22</fullName>
    </recommendedName>
    <alternativeName>
        <fullName evidence="16">Sialic acid-binding Ig-like lectin 2</fullName>
    </alternativeName>
</protein>
<dbReference type="SMART" id="SM00408">
    <property type="entry name" value="IGc2"/>
    <property type="match status" value="4"/>
</dbReference>
<dbReference type="Pfam" id="PF24518">
    <property type="entry name" value="Ig_CD22"/>
    <property type="match status" value="1"/>
</dbReference>
<feature type="domain" description="Ig-like" evidence="22">
    <location>
        <begin position="415"/>
        <end position="496"/>
    </location>
</feature>
<evidence type="ECO:0000256" key="17">
    <source>
        <dbReference type="ARBA" id="ARBA00045430"/>
    </source>
</evidence>
<dbReference type="InterPro" id="IPR007110">
    <property type="entry name" value="Ig-like_dom"/>
</dbReference>
<dbReference type="InterPro" id="IPR056386">
    <property type="entry name" value="Ig_CD22"/>
</dbReference>
<evidence type="ECO:0000256" key="6">
    <source>
        <dbReference type="ARBA" id="ARBA00022734"/>
    </source>
</evidence>
<comment type="caution">
    <text evidence="23">The sequence shown here is derived from an EMBL/GenBank/DDBJ whole genome shotgun (WGS) entry which is preliminary data.</text>
</comment>
<keyword evidence="5 21" id="KW-0732">Signal</keyword>
<keyword evidence="4 20" id="KW-0812">Transmembrane</keyword>
<dbReference type="GO" id="GO:0055037">
    <property type="term" value="C:recycling endosome"/>
    <property type="evidence" value="ECO:0007669"/>
    <property type="project" value="TreeGrafter"/>
</dbReference>
<keyword evidence="8" id="KW-0130">Cell adhesion</keyword>
<dbReference type="PROSITE" id="PS50835">
    <property type="entry name" value="IG_LIKE"/>
    <property type="match status" value="6"/>
</dbReference>
<dbReference type="InterPro" id="IPR036179">
    <property type="entry name" value="Ig-like_dom_sf"/>
</dbReference>
<evidence type="ECO:0000256" key="9">
    <source>
        <dbReference type="ARBA" id="ARBA00022989"/>
    </source>
</evidence>
<accession>A0AAV0A960</accession>
<comment type="function">
    <text evidence="17">Most highly expressed siglec (sialic acid-binding immunoglobulin-like lectin) on B-cells that plays a role in various aspects of B-cell biology including differentiation, antigen presentation, and trafficking to bone marrow. Binds to alpha 2,6-linked sialic acid residues of surface molecules such as CD22 itself, CD45 and IgM in a cis configuration. Can also bind to ligands on other cells as an adhesion molecule in a trans configuration. Acts as an inhibitory coreceptor on the surface of B-cells and inhibits B-cell receptor induced signaling, characterized by inhibition of the calcium mobilization and cellular activation. Mechanistically, the immunoreceptor tyrosine-based inhibitory motif domain is phosphorylated by the Src kinase LYN, which in turn leads to the recruitment of the protein tyrosine phosphatase 1/PTPN6, leading to the negative regulation of BCR signaling. If this negative signaling from is of sufficient strength, apoptosis of the B-cell can be induced.</text>
</comment>
<feature type="signal peptide" evidence="21">
    <location>
        <begin position="1"/>
        <end position="18"/>
    </location>
</feature>
<evidence type="ECO:0000256" key="18">
    <source>
        <dbReference type="ARBA" id="ARBA00046458"/>
    </source>
</evidence>
<dbReference type="KEGG" id="prob:127238627"/>
<dbReference type="InterPro" id="IPR003599">
    <property type="entry name" value="Ig_sub"/>
</dbReference>
<keyword evidence="10 20" id="KW-0472">Membrane</keyword>
<evidence type="ECO:0000256" key="16">
    <source>
        <dbReference type="ARBA" id="ARBA00041781"/>
    </source>
</evidence>
<evidence type="ECO:0000256" key="15">
    <source>
        <dbReference type="ARBA" id="ARBA00040106"/>
    </source>
</evidence>